<dbReference type="GeneID" id="38471225"/>
<reference evidence="3 6" key="2">
    <citation type="submission" date="2018-07" db="EMBL/GenBank/DDBJ databases">
        <title>Genome sequences of Haloplanus aerogenes JCM 16430T.</title>
        <authorList>
            <person name="Kim Y.B."/>
            <person name="Roh S.W."/>
        </authorList>
    </citation>
    <scope>NUCLEOTIDE SEQUENCE [LARGE SCALE GENOMIC DNA]</scope>
    <source>
        <strain evidence="3 6">JCM 16430</strain>
    </source>
</reference>
<keyword evidence="1" id="KW-0812">Transmembrane</keyword>
<evidence type="ECO:0000313" key="3">
    <source>
        <dbReference type="EMBL" id="AZH25330.1"/>
    </source>
</evidence>
<feature type="domain" description="DUF112" evidence="2">
    <location>
        <begin position="22"/>
        <end position="439"/>
    </location>
</feature>
<dbReference type="PANTHER" id="PTHR35342">
    <property type="entry name" value="TRICARBOXYLIC TRANSPORT PROTEIN"/>
    <property type="match status" value="1"/>
</dbReference>
<dbReference type="Proteomes" id="UP000277326">
    <property type="component" value="Unassembled WGS sequence"/>
</dbReference>
<proteinExistence type="predicted"/>
<feature type="transmembrane region" description="Helical" evidence="1">
    <location>
        <begin position="357"/>
        <end position="379"/>
    </location>
</feature>
<dbReference type="EMBL" id="CP034145">
    <property type="protein sequence ID" value="AZH25330.1"/>
    <property type="molecule type" value="Genomic_DNA"/>
</dbReference>
<keyword evidence="1" id="KW-0472">Membrane</keyword>
<organism evidence="4 5">
    <name type="scientific">Haloplanus aerogenes</name>
    <dbReference type="NCBI Taxonomy" id="660522"/>
    <lineage>
        <taxon>Archaea</taxon>
        <taxon>Methanobacteriati</taxon>
        <taxon>Methanobacteriota</taxon>
        <taxon>Stenosarchaea group</taxon>
        <taxon>Halobacteria</taxon>
        <taxon>Halobacteriales</taxon>
        <taxon>Haloferacaceae</taxon>
        <taxon>Haloplanus</taxon>
    </lineage>
</organism>
<feature type="transmembrane region" description="Helical" evidence="1">
    <location>
        <begin position="470"/>
        <end position="488"/>
    </location>
</feature>
<protein>
    <submittedName>
        <fullName evidence="4">Putative tricarboxylic transport membrane protein</fullName>
    </submittedName>
</protein>
<feature type="transmembrane region" description="Helical" evidence="1">
    <location>
        <begin position="430"/>
        <end position="447"/>
    </location>
</feature>
<feature type="transmembrane region" description="Helical" evidence="1">
    <location>
        <begin position="170"/>
        <end position="191"/>
    </location>
</feature>
<feature type="transmembrane region" description="Helical" evidence="1">
    <location>
        <begin position="48"/>
        <end position="71"/>
    </location>
</feature>
<feature type="transmembrane region" description="Helical" evidence="1">
    <location>
        <begin position="203"/>
        <end position="223"/>
    </location>
</feature>
<name>A0A3M0DY74_9EURY</name>
<keyword evidence="1" id="KW-1133">Transmembrane helix</keyword>
<feature type="transmembrane region" description="Helical" evidence="1">
    <location>
        <begin position="110"/>
        <end position="132"/>
    </location>
</feature>
<feature type="transmembrane region" description="Helical" evidence="1">
    <location>
        <begin position="77"/>
        <end position="98"/>
    </location>
</feature>
<feature type="transmembrane region" description="Helical" evidence="1">
    <location>
        <begin position="15"/>
        <end position="36"/>
    </location>
</feature>
<dbReference type="OrthoDB" id="199846at2157"/>
<sequence>MAATGALVEAVGIAFSWPTVGLMLLGLLLGIFFGSLPGIGSSLGMAIILPLTLPLEGISAIILLVSIYSGAMYGGSIAAILINVPGTAAAAATTFDGYPMSKQGMAKNALAMSAVASSIGGLFTIIALFLISPVLVEIVLLFGSPEYFLVALLGLSMITIVSQGSMVKGLVAGMFGLLLTTIGIAPIEPTLRYTFGWFAIRNGLSYVAALIGLFAITEMLILARDQTKIADADISISGSLRQGIKETFNHPITVIKSSFIGMAIGAIPGSGASVSNFLAYGEAMRVSKNSEEFGKGRPEGVIASEASNNGTVGGSLIPTLSFGIPGSGSTAVLLGGLIMHGLIPGPDLFTSQLPQTYSMFVALLVGNIVILVLGLTVITKLSYVTQIDTNYIIPIILVLATLGALALRNNWVDVMTILALGFIGYYMRQYNYSMVAFVLGIVLGPIAEQNLLRSLQLSGGSLMIFVNEPLPLMLVVAIVVILVGPFVGPRIRRAVSS</sequence>
<evidence type="ECO:0000313" key="6">
    <source>
        <dbReference type="Proteomes" id="UP000282007"/>
    </source>
</evidence>
<gene>
    <name evidence="4" type="ORF">ATH50_0109</name>
    <name evidence="3" type="ORF">DU502_08025</name>
</gene>
<reference evidence="4 5" key="1">
    <citation type="journal article" date="2015" name="Stand. Genomic Sci.">
        <title>Genomic Encyclopedia of Bacterial and Archaeal Type Strains, Phase III: the genomes of soil and plant-associated and newly described type strains.</title>
        <authorList>
            <person name="Whitman W.B."/>
            <person name="Woyke T."/>
            <person name="Klenk H.P."/>
            <person name="Zhou Y."/>
            <person name="Lilburn T.G."/>
            <person name="Beck B.J."/>
            <person name="De Vos P."/>
            <person name="Vandamme P."/>
            <person name="Eisen J.A."/>
            <person name="Garrity G."/>
            <person name="Hugenholtz P."/>
            <person name="Kyrpides N.C."/>
        </authorList>
    </citation>
    <scope>NUCLEOTIDE SEQUENCE [LARGE SCALE GENOMIC DNA]</scope>
    <source>
        <strain evidence="4 5">CGMCC 1.10124</strain>
    </source>
</reference>
<feature type="transmembrane region" description="Helical" evidence="1">
    <location>
        <begin position="391"/>
        <end position="409"/>
    </location>
</feature>
<accession>A0A3M0DY74</accession>
<dbReference type="AlphaFoldDB" id="A0A3M0DY74"/>
<keyword evidence="6" id="KW-1185">Reference proteome</keyword>
<dbReference type="RefSeq" id="WP_121918870.1">
    <property type="nucleotide sequence ID" value="NZ_CP034145.1"/>
</dbReference>
<evidence type="ECO:0000256" key="1">
    <source>
        <dbReference type="SAM" id="Phobius"/>
    </source>
</evidence>
<dbReference type="KEGG" id="haer:DU502_08025"/>
<dbReference type="EMBL" id="REFS01000001">
    <property type="protein sequence ID" value="RMB25026.1"/>
    <property type="molecule type" value="Genomic_DNA"/>
</dbReference>
<reference evidence="4" key="3">
    <citation type="submission" date="2018-10" db="EMBL/GenBank/DDBJ databases">
        <authorList>
            <person name="Whitman W."/>
            <person name="Huntemann M."/>
            <person name="Clum A."/>
            <person name="Pillay M."/>
            <person name="Palaniappan K."/>
            <person name="Varghese N."/>
            <person name="Mikhailova N."/>
            <person name="Stamatis D."/>
            <person name="Reddy T."/>
            <person name="Daum C."/>
            <person name="Shapiro N."/>
            <person name="Ivanova N."/>
            <person name="Kyrpides N."/>
            <person name="Woyke T."/>
        </authorList>
    </citation>
    <scope>NUCLEOTIDE SEQUENCE</scope>
    <source>
        <strain evidence="4">CGMCC 1.10124</strain>
    </source>
</reference>
<evidence type="ECO:0000313" key="5">
    <source>
        <dbReference type="Proteomes" id="UP000277326"/>
    </source>
</evidence>
<dbReference type="PANTHER" id="PTHR35342:SF5">
    <property type="entry name" value="TRICARBOXYLIC TRANSPORT PROTEIN"/>
    <property type="match status" value="1"/>
</dbReference>
<dbReference type="InterPro" id="IPR002823">
    <property type="entry name" value="DUF112_TM"/>
</dbReference>
<dbReference type="Pfam" id="PF01970">
    <property type="entry name" value="TctA"/>
    <property type="match status" value="1"/>
</dbReference>
<evidence type="ECO:0000259" key="2">
    <source>
        <dbReference type="Pfam" id="PF01970"/>
    </source>
</evidence>
<feature type="transmembrane region" description="Helical" evidence="1">
    <location>
        <begin position="138"/>
        <end position="158"/>
    </location>
</feature>
<dbReference type="Proteomes" id="UP000282007">
    <property type="component" value="Chromosome"/>
</dbReference>
<evidence type="ECO:0000313" key="4">
    <source>
        <dbReference type="EMBL" id="RMB25026.1"/>
    </source>
</evidence>